<gene>
    <name evidence="1" type="ORF">HGR_15454</name>
</gene>
<comment type="caution">
    <text evidence="1">The sequence shown here is derived from an EMBL/GenBank/DDBJ whole genome shotgun (WGS) entry which is preliminary data.</text>
</comment>
<reference evidence="1 2" key="1">
    <citation type="journal article" date="2011" name="EMBO J.">
        <title>Structural diversity of bacterial flagellar motors.</title>
        <authorList>
            <person name="Chen S."/>
            <person name="Beeby M."/>
            <person name="Murphy G.E."/>
            <person name="Leadbetter J.R."/>
            <person name="Hendrixson D.R."/>
            <person name="Briegel A."/>
            <person name="Li Z."/>
            <person name="Shi J."/>
            <person name="Tocheva E.I."/>
            <person name="Muller A."/>
            <person name="Dobro M.J."/>
            <person name="Jensen G.J."/>
        </authorList>
    </citation>
    <scope>NUCLEOTIDE SEQUENCE [LARGE SCALE GENOMIC DNA]</scope>
    <source>
        <strain evidence="1 2">ATCC 19624</strain>
    </source>
</reference>
<evidence type="ECO:0008006" key="3">
    <source>
        <dbReference type="Google" id="ProtNLM"/>
    </source>
</evidence>
<dbReference type="AlphaFoldDB" id="F3KXA1"/>
<organism evidence="1 2">
    <name type="scientific">Hylemonella gracilis ATCC 19624</name>
    <dbReference type="NCBI Taxonomy" id="887062"/>
    <lineage>
        <taxon>Bacteria</taxon>
        <taxon>Pseudomonadati</taxon>
        <taxon>Pseudomonadota</taxon>
        <taxon>Betaproteobacteria</taxon>
        <taxon>Burkholderiales</taxon>
        <taxon>Comamonadaceae</taxon>
        <taxon>Hylemonella</taxon>
    </lineage>
</organism>
<dbReference type="Proteomes" id="UP000016368">
    <property type="component" value="Unassembled WGS sequence"/>
</dbReference>
<dbReference type="GO" id="GO:0004620">
    <property type="term" value="F:phospholipase activity"/>
    <property type="evidence" value="ECO:0007669"/>
    <property type="project" value="InterPro"/>
</dbReference>
<protein>
    <recommendedName>
        <fullName evidence="3">Phospholipase A1</fullName>
    </recommendedName>
</protein>
<accession>F3KXA1</accession>
<dbReference type="eggNOG" id="ENOG5034A5I">
    <property type="taxonomic scope" value="Bacteria"/>
</dbReference>
<dbReference type="EMBL" id="AEGR01000101">
    <property type="protein sequence ID" value="EGI75581.1"/>
    <property type="molecule type" value="Genomic_DNA"/>
</dbReference>
<name>F3KXA1_9BURK</name>
<dbReference type="GO" id="GO:0006629">
    <property type="term" value="P:lipid metabolic process"/>
    <property type="evidence" value="ECO:0007669"/>
    <property type="project" value="InterPro"/>
</dbReference>
<dbReference type="RefSeq" id="WP_006299238.1">
    <property type="nucleotide sequence ID" value="NZ_AEGR01000101.1"/>
</dbReference>
<dbReference type="GO" id="GO:0016020">
    <property type="term" value="C:membrane"/>
    <property type="evidence" value="ECO:0007669"/>
    <property type="project" value="InterPro"/>
</dbReference>
<dbReference type="InterPro" id="IPR036541">
    <property type="entry name" value="PLipase_A1_sf"/>
</dbReference>
<evidence type="ECO:0000313" key="2">
    <source>
        <dbReference type="Proteomes" id="UP000016368"/>
    </source>
</evidence>
<dbReference type="SUPFAM" id="SSF56931">
    <property type="entry name" value="Outer membrane phospholipase A (OMPLA)"/>
    <property type="match status" value="1"/>
</dbReference>
<evidence type="ECO:0000313" key="1">
    <source>
        <dbReference type="EMBL" id="EGI75581.1"/>
    </source>
</evidence>
<sequence>MATTDAVQRSEPTVNAHPLKTCDVSRLQPHEPSYAVYQKAEGDEAALRAHYSFRYLLSPVPDSDAVETESGKPCIYPPRFEAGWYLKYTGEFDFYAGSRESGPVINRISNPGMHYRWRQPLDGFTALRWFDLGLEHLSDGQTTEVRSPSEAARAQQAYDEDDHKFFDSVSRGMNFVSTEVRLGNTVDTFGSLYTKARFYFHKDTDVTWGPWANKDVTISDYDVLRLTWVRRLGPQAGETSITWTLGEQGLATDSWDLDYLFSAQNRWTLYTRYHHGPLQTLSNYTQERQSLAIGLKFTP</sequence>
<keyword evidence="2" id="KW-1185">Reference proteome</keyword>
<proteinExistence type="predicted"/>
<dbReference type="Gene3D" id="2.40.230.10">
    <property type="entry name" value="Phospholipase A1"/>
    <property type="match status" value="1"/>
</dbReference>
<dbReference type="OrthoDB" id="188433at2"/>